<dbReference type="EMBL" id="AXCN02001087">
    <property type="status" value="NOT_ANNOTATED_CDS"/>
    <property type="molecule type" value="Genomic_DNA"/>
</dbReference>
<feature type="compositionally biased region" description="Low complexity" evidence="1">
    <location>
        <begin position="11"/>
        <end position="24"/>
    </location>
</feature>
<organism evidence="2 3">
    <name type="scientific">Anopheles farauti</name>
    <dbReference type="NCBI Taxonomy" id="69004"/>
    <lineage>
        <taxon>Eukaryota</taxon>
        <taxon>Metazoa</taxon>
        <taxon>Ecdysozoa</taxon>
        <taxon>Arthropoda</taxon>
        <taxon>Hexapoda</taxon>
        <taxon>Insecta</taxon>
        <taxon>Pterygota</taxon>
        <taxon>Neoptera</taxon>
        <taxon>Endopterygota</taxon>
        <taxon>Diptera</taxon>
        <taxon>Nematocera</taxon>
        <taxon>Culicoidea</taxon>
        <taxon>Culicidae</taxon>
        <taxon>Anophelinae</taxon>
        <taxon>Anopheles</taxon>
    </lineage>
</organism>
<evidence type="ECO:0000313" key="3">
    <source>
        <dbReference type="Proteomes" id="UP000075886"/>
    </source>
</evidence>
<dbReference type="Proteomes" id="UP000075886">
    <property type="component" value="Unassembled WGS sequence"/>
</dbReference>
<dbReference type="AlphaFoldDB" id="A0A182QYH3"/>
<evidence type="ECO:0000313" key="2">
    <source>
        <dbReference type="EnsemblMetazoa" id="AFAF019430-PA"/>
    </source>
</evidence>
<feature type="region of interest" description="Disordered" evidence="1">
    <location>
        <begin position="1"/>
        <end position="38"/>
    </location>
</feature>
<reference evidence="3" key="1">
    <citation type="submission" date="2014-01" db="EMBL/GenBank/DDBJ databases">
        <title>The Genome Sequence of Anopheles farauti FAR1 (V2).</title>
        <authorList>
            <consortium name="The Broad Institute Genomics Platform"/>
            <person name="Neafsey D.E."/>
            <person name="Besansky N."/>
            <person name="Howell P."/>
            <person name="Walton C."/>
            <person name="Young S.K."/>
            <person name="Zeng Q."/>
            <person name="Gargeya S."/>
            <person name="Fitzgerald M."/>
            <person name="Haas B."/>
            <person name="Abouelleil A."/>
            <person name="Allen A.W."/>
            <person name="Alvarado L."/>
            <person name="Arachchi H.M."/>
            <person name="Berlin A.M."/>
            <person name="Chapman S.B."/>
            <person name="Gainer-Dewar J."/>
            <person name="Goldberg J."/>
            <person name="Griggs A."/>
            <person name="Gujja S."/>
            <person name="Hansen M."/>
            <person name="Howarth C."/>
            <person name="Imamovic A."/>
            <person name="Ireland A."/>
            <person name="Larimer J."/>
            <person name="McCowan C."/>
            <person name="Murphy C."/>
            <person name="Pearson M."/>
            <person name="Poon T.W."/>
            <person name="Priest M."/>
            <person name="Roberts A."/>
            <person name="Saif S."/>
            <person name="Shea T."/>
            <person name="Sisk P."/>
            <person name="Sykes S."/>
            <person name="Wortman J."/>
            <person name="Nusbaum C."/>
            <person name="Birren B."/>
        </authorList>
    </citation>
    <scope>NUCLEOTIDE SEQUENCE [LARGE SCALE GENOMIC DNA]</scope>
    <source>
        <strain evidence="3">FAR1</strain>
    </source>
</reference>
<evidence type="ECO:0000256" key="1">
    <source>
        <dbReference type="SAM" id="MobiDB-lite"/>
    </source>
</evidence>
<sequence length="108" mass="11754">MYDSSRSENGSDSPSLAVESVSSSWPRRALEPGISSTDSGRRICRILAEKACLTSGSSLEPVASYASIPAARSNESVWLALPRTPEKLLSNEHQLERCWSVAFALLDR</sequence>
<name>A0A182QYH3_9DIPT</name>
<protein>
    <submittedName>
        <fullName evidence="2">Uncharacterized protein</fullName>
    </submittedName>
</protein>
<proteinExistence type="predicted"/>
<accession>A0A182QYH3</accession>
<dbReference type="VEuPathDB" id="VectorBase:AFAF019430"/>
<dbReference type="EnsemblMetazoa" id="AFAF019430-RA">
    <property type="protein sequence ID" value="AFAF019430-PA"/>
    <property type="gene ID" value="AFAF019430"/>
</dbReference>
<reference evidence="2" key="2">
    <citation type="submission" date="2020-05" db="UniProtKB">
        <authorList>
            <consortium name="EnsemblMetazoa"/>
        </authorList>
    </citation>
    <scope>IDENTIFICATION</scope>
    <source>
        <strain evidence="2">FAR1</strain>
    </source>
</reference>
<keyword evidence="3" id="KW-1185">Reference proteome</keyword>